<feature type="domain" description="FlgD/Vpr Ig-like" evidence="1">
    <location>
        <begin position="322"/>
        <end position="387"/>
    </location>
</feature>
<sequence>MIVQHDVFRILRGGSFILTLLFVAPWLGFSAALADGTLFFTDIFNPSFSDGFIRRVETDGTGLQTVLSGGGGLRGIAVYPDSEYVYYTDVDLDQIRRCNFDGGNVRTLVYGPVFPMEIAIDPAADLLVWGDQGAGVIGVAHLDGTGAHTLLTTSFAAGLALDTVNGKIYWSTALTGSTGEILRADYDGSNSQTVVSESDRPARLALDISGGKVYWTDYVVDVVRRANLDGTEVETIFDAGGNHNPDGICLDLAAGKVYWGQEGVQVNREMIKCMNFDGTAVEDVIDGFGIVASIDLKAAPFSSVGSGPAAMRLLTVSPNPFAGSAALRLDLPQDASIRLSIYSVDGRRITTLHSGILARGRHQLIWDGTDQGGVMAPPGVYFCRMDAGAAVEKIPMVLIQ</sequence>
<evidence type="ECO:0000313" key="2">
    <source>
        <dbReference type="EMBL" id="MBU2693352.1"/>
    </source>
</evidence>
<dbReference type="InterPro" id="IPR025965">
    <property type="entry name" value="FlgD/Vpr_Ig-like"/>
</dbReference>
<dbReference type="Pfam" id="PF13860">
    <property type="entry name" value="FlgD_ig"/>
    <property type="match status" value="1"/>
</dbReference>
<dbReference type="AlphaFoldDB" id="A0A948W5I7"/>
<reference evidence="2" key="1">
    <citation type="submission" date="2021-05" db="EMBL/GenBank/DDBJ databases">
        <title>Energy efficiency and biological interactions define the core microbiome of deep oligotrophic groundwater.</title>
        <authorList>
            <person name="Mehrshad M."/>
            <person name="Lopez-Fernandez M."/>
            <person name="Bell E."/>
            <person name="Bernier-Latmani R."/>
            <person name="Bertilsson S."/>
            <person name="Dopson M."/>
        </authorList>
    </citation>
    <scope>NUCLEOTIDE SEQUENCE</scope>
    <source>
        <strain evidence="2">Modern_marine.mb.64</strain>
    </source>
</reference>
<protein>
    <submittedName>
        <fullName evidence="2">PQQ-binding-like beta-propeller repeat protein</fullName>
    </submittedName>
</protein>
<dbReference type="SUPFAM" id="SSF63829">
    <property type="entry name" value="Calcium-dependent phosphotriesterase"/>
    <property type="match status" value="1"/>
</dbReference>
<dbReference type="InterPro" id="IPR050778">
    <property type="entry name" value="Cueball_EGF_LRP_Nidogen"/>
</dbReference>
<dbReference type="InterPro" id="IPR000033">
    <property type="entry name" value="LDLR_classB_rpt"/>
</dbReference>
<dbReference type="Gene3D" id="2.60.40.4070">
    <property type="match status" value="1"/>
</dbReference>
<dbReference type="PROSITE" id="PS51120">
    <property type="entry name" value="LDLRB"/>
    <property type="match status" value="1"/>
</dbReference>
<comment type="caution">
    <text evidence="2">The sequence shown here is derived from an EMBL/GenBank/DDBJ whole genome shotgun (WGS) entry which is preliminary data.</text>
</comment>
<dbReference type="PANTHER" id="PTHR46513">
    <property type="entry name" value="VITELLOGENIN RECEPTOR-LIKE PROTEIN-RELATED-RELATED"/>
    <property type="match status" value="1"/>
</dbReference>
<dbReference type="Proteomes" id="UP000777784">
    <property type="component" value="Unassembled WGS sequence"/>
</dbReference>
<accession>A0A948W5I7</accession>
<evidence type="ECO:0000313" key="3">
    <source>
        <dbReference type="Proteomes" id="UP000777784"/>
    </source>
</evidence>
<evidence type="ECO:0000259" key="1">
    <source>
        <dbReference type="Pfam" id="PF13860"/>
    </source>
</evidence>
<dbReference type="InterPro" id="IPR011042">
    <property type="entry name" value="6-blade_b-propeller_TolB-like"/>
</dbReference>
<name>A0A948W5I7_UNCEI</name>
<organism evidence="2 3">
    <name type="scientific">Eiseniibacteriota bacterium</name>
    <dbReference type="NCBI Taxonomy" id="2212470"/>
    <lineage>
        <taxon>Bacteria</taxon>
        <taxon>Candidatus Eiseniibacteriota</taxon>
    </lineage>
</organism>
<dbReference type="Gene3D" id="2.120.10.30">
    <property type="entry name" value="TolB, C-terminal domain"/>
    <property type="match status" value="2"/>
</dbReference>
<gene>
    <name evidence="2" type="ORF">KJ970_20730</name>
</gene>
<dbReference type="SMART" id="SM00135">
    <property type="entry name" value="LY"/>
    <property type="match status" value="5"/>
</dbReference>
<dbReference type="Pfam" id="PF00058">
    <property type="entry name" value="Ldl_recept_b"/>
    <property type="match status" value="1"/>
</dbReference>
<dbReference type="EMBL" id="JAHJDP010000119">
    <property type="protein sequence ID" value="MBU2693352.1"/>
    <property type="molecule type" value="Genomic_DNA"/>
</dbReference>
<proteinExistence type="predicted"/>